<feature type="transmembrane region" description="Helical" evidence="1">
    <location>
        <begin position="160"/>
        <end position="179"/>
    </location>
</feature>
<dbReference type="AlphaFoldDB" id="A0A1V8Y533"/>
<feature type="transmembrane region" description="Helical" evidence="1">
    <location>
        <begin position="82"/>
        <end position="112"/>
    </location>
</feature>
<evidence type="ECO:0000256" key="1">
    <source>
        <dbReference type="SAM" id="Phobius"/>
    </source>
</evidence>
<proteinExistence type="predicted"/>
<protein>
    <submittedName>
        <fullName evidence="2">Uncharacterized protein</fullName>
    </submittedName>
</protein>
<reference evidence="2 3" key="1">
    <citation type="journal article" date="2017" name="BMC Microbiol.">
        <title>Comparative genomics of Enterococcus spp. isolated from bovine feces.</title>
        <authorList>
            <person name="Beukers A.G."/>
            <person name="Zaheer R."/>
            <person name="Goji N."/>
            <person name="Amoako K.K."/>
            <person name="Chaves A.V."/>
            <person name="Ward M.P."/>
            <person name="McAllister T.A."/>
        </authorList>
    </citation>
    <scope>NUCLEOTIDE SEQUENCE [LARGE SCALE GENOMIC DNA]</scope>
    <source>
        <strain evidence="2 3">F1129D 143</strain>
    </source>
</reference>
<name>A0A1V8Y533_9ENTE</name>
<dbReference type="RefSeq" id="WP_081185180.1">
    <property type="nucleotide sequence ID" value="NZ_MJEA01000027.1"/>
</dbReference>
<comment type="caution">
    <text evidence="2">The sequence shown here is derived from an EMBL/GenBank/DDBJ whole genome shotgun (WGS) entry which is preliminary data.</text>
</comment>
<dbReference type="STRING" id="112904.BH747_13730"/>
<accession>A0A1V8Y533</accession>
<gene>
    <name evidence="2" type="ORF">BH747_13730</name>
</gene>
<organism evidence="2 3">
    <name type="scientific">Enterococcus villorum</name>
    <dbReference type="NCBI Taxonomy" id="112904"/>
    <lineage>
        <taxon>Bacteria</taxon>
        <taxon>Bacillati</taxon>
        <taxon>Bacillota</taxon>
        <taxon>Bacilli</taxon>
        <taxon>Lactobacillales</taxon>
        <taxon>Enterococcaceae</taxon>
        <taxon>Enterococcus</taxon>
    </lineage>
</organism>
<feature type="transmembrane region" description="Helical" evidence="1">
    <location>
        <begin position="6"/>
        <end position="25"/>
    </location>
</feature>
<evidence type="ECO:0000313" key="2">
    <source>
        <dbReference type="EMBL" id="OQO67721.1"/>
    </source>
</evidence>
<keyword evidence="1" id="KW-0472">Membrane</keyword>
<evidence type="ECO:0000313" key="3">
    <source>
        <dbReference type="Proteomes" id="UP000192477"/>
    </source>
</evidence>
<sequence>MNIEVWLWFIFCFCLSLINLVAVIMKFKKKLKPDDIWLWRFLLPLASIAFLILLGNIVLIILNFQFPQQSDLGFEHVRVYQIIGSMTILLGAMLLMLNLFSLTFFHSCYYIWQVWKNKVTDQEIELRFSNFKVTVYSMGLSCLIIFLALPYYLLDIFQTVLGISFLVVFIERTSSYVNLKKGRADSKNNIY</sequence>
<keyword evidence="1" id="KW-1133">Transmembrane helix</keyword>
<dbReference type="EMBL" id="MJEA01000027">
    <property type="protein sequence ID" value="OQO67721.1"/>
    <property type="molecule type" value="Genomic_DNA"/>
</dbReference>
<dbReference type="Proteomes" id="UP000192477">
    <property type="component" value="Unassembled WGS sequence"/>
</dbReference>
<keyword evidence="1" id="KW-0812">Transmembrane</keyword>
<feature type="transmembrane region" description="Helical" evidence="1">
    <location>
        <begin position="37"/>
        <end position="62"/>
    </location>
</feature>
<feature type="transmembrane region" description="Helical" evidence="1">
    <location>
        <begin position="133"/>
        <end position="154"/>
    </location>
</feature>